<dbReference type="GO" id="GO:0005506">
    <property type="term" value="F:iron ion binding"/>
    <property type="evidence" value="ECO:0007669"/>
    <property type="project" value="InterPro"/>
</dbReference>
<evidence type="ECO:0000256" key="13">
    <source>
        <dbReference type="PIRSR" id="PIRSR602401-1"/>
    </source>
</evidence>
<keyword evidence="12" id="KW-0472">Membrane</keyword>
<dbReference type="PRINTS" id="PR00463">
    <property type="entry name" value="EP450I"/>
</dbReference>
<evidence type="ECO:0000256" key="11">
    <source>
        <dbReference type="ARBA" id="ARBA00023033"/>
    </source>
</evidence>
<evidence type="ECO:0000256" key="4">
    <source>
        <dbReference type="ARBA" id="ARBA00010617"/>
    </source>
</evidence>
<reference evidence="17" key="2">
    <citation type="submission" date="2025-04" db="UniProtKB">
        <authorList>
            <consortium name="RefSeq"/>
        </authorList>
    </citation>
    <scope>IDENTIFICATION</scope>
    <source>
        <strain evidence="17">DH4</strain>
        <tissue evidence="17">Whole body</tissue>
    </source>
</reference>
<proteinExistence type="inferred from homology"/>
<evidence type="ECO:0000313" key="15">
    <source>
        <dbReference type="EnsemblMetazoa" id="XP_026300962"/>
    </source>
</evidence>
<evidence type="ECO:0000256" key="14">
    <source>
        <dbReference type="SAM" id="SignalP"/>
    </source>
</evidence>
<keyword evidence="11" id="KW-0503">Monooxygenase</keyword>
<protein>
    <submittedName>
        <fullName evidence="17">Uncharacterized protein LOC725621</fullName>
    </submittedName>
</protein>
<evidence type="ECO:0000313" key="16">
    <source>
        <dbReference type="Proteomes" id="UP000005203"/>
    </source>
</evidence>
<dbReference type="Gene3D" id="1.10.630.10">
    <property type="entry name" value="Cytochrome P450"/>
    <property type="match status" value="2"/>
</dbReference>
<dbReference type="FunFam" id="1.10.630.10:FF:000042">
    <property type="entry name" value="Cytochrome P450"/>
    <property type="match status" value="2"/>
</dbReference>
<dbReference type="PANTHER" id="PTHR24292">
    <property type="entry name" value="CYTOCHROME P450"/>
    <property type="match status" value="1"/>
</dbReference>
<comment type="similarity">
    <text evidence="4">Belongs to the cytochrome P450 family.</text>
</comment>
<dbReference type="RefSeq" id="XP_026300962.1">
    <property type="nucleotide sequence ID" value="XM_026445177.1"/>
</dbReference>
<dbReference type="GO" id="GO:0016705">
    <property type="term" value="F:oxidoreductase activity, acting on paired donors, with incorporation or reduction of molecular oxygen"/>
    <property type="evidence" value="ECO:0007669"/>
    <property type="project" value="InterPro"/>
</dbReference>
<keyword evidence="7" id="KW-0256">Endoplasmic reticulum</keyword>
<dbReference type="KEGG" id="ame:725621"/>
<dbReference type="Proteomes" id="UP000005203">
    <property type="component" value="Linkage group LG14"/>
</dbReference>
<gene>
    <name evidence="17" type="primary">LOC725621</name>
</gene>
<dbReference type="InterPro" id="IPR001128">
    <property type="entry name" value="Cyt_P450"/>
</dbReference>
<dbReference type="Pfam" id="PF00067">
    <property type="entry name" value="p450"/>
    <property type="match status" value="2"/>
</dbReference>
<evidence type="ECO:0000256" key="2">
    <source>
        <dbReference type="ARBA" id="ARBA00004174"/>
    </source>
</evidence>
<feature type="chain" id="PRO_5044660707" evidence="14">
    <location>
        <begin position="17"/>
        <end position="1061"/>
    </location>
</feature>
<feature type="binding site" description="axial binding residue" evidence="13">
    <location>
        <position position="449"/>
    </location>
    <ligand>
        <name>heme</name>
        <dbReference type="ChEBI" id="CHEBI:30413"/>
    </ligand>
    <ligandPart>
        <name>Fe</name>
        <dbReference type="ChEBI" id="CHEBI:18248"/>
    </ligandPart>
</feature>
<dbReference type="PROSITE" id="PS00086">
    <property type="entry name" value="CYTOCHROME_P450"/>
    <property type="match status" value="2"/>
</dbReference>
<keyword evidence="14" id="KW-0732">Signal</keyword>
<keyword evidence="8" id="KW-0492">Microsome</keyword>
<dbReference type="SUPFAM" id="SSF48264">
    <property type="entry name" value="Cytochrome P450"/>
    <property type="match status" value="2"/>
</dbReference>
<dbReference type="PANTHER" id="PTHR24292:SF54">
    <property type="entry name" value="CYP9F3-RELATED"/>
    <property type="match status" value="1"/>
</dbReference>
<evidence type="ECO:0000313" key="17">
    <source>
        <dbReference type="RefSeq" id="XP_026300962.1"/>
    </source>
</evidence>
<keyword evidence="10 13" id="KW-0408">Iron</keyword>
<accession>A0A7M7MTQ2</accession>
<dbReference type="InterPro" id="IPR002401">
    <property type="entry name" value="Cyt_P450_E_grp-I"/>
</dbReference>
<keyword evidence="9" id="KW-0560">Oxidoreductase</keyword>
<dbReference type="PRINTS" id="PR00385">
    <property type="entry name" value="P450"/>
</dbReference>
<organism evidence="15">
    <name type="scientific">Apis mellifera</name>
    <name type="common">Honeybee</name>
    <dbReference type="NCBI Taxonomy" id="7460"/>
    <lineage>
        <taxon>Eukaryota</taxon>
        <taxon>Metazoa</taxon>
        <taxon>Ecdysozoa</taxon>
        <taxon>Arthropoda</taxon>
        <taxon>Hexapoda</taxon>
        <taxon>Insecta</taxon>
        <taxon>Pterygota</taxon>
        <taxon>Neoptera</taxon>
        <taxon>Endopterygota</taxon>
        <taxon>Hymenoptera</taxon>
        <taxon>Apocrita</taxon>
        <taxon>Aculeata</taxon>
        <taxon>Apoidea</taxon>
        <taxon>Anthophila</taxon>
        <taxon>Apidae</taxon>
        <taxon>Apis</taxon>
    </lineage>
</organism>
<sequence length="1061" mass="122175">MMAIFALLLIVLGILGSYHLLKSQNPFKEHGLPYKSYLPILGSTWESILRRKSFAVVIQEIYNLAPSARYVGFYNRTTPIVMIRDPELIKTIAVKNFDAFRNHRTVNDTQTDDVLLSGNLLLLRDNRWREVRSLNTPAFSTSKIRSMYRSMSEIAINVARYLSTLAPGQNIVEMKDIFTRYANDVFATCAFGISVDSLSDRENKFYELGREALDIHSTPILKLILIFAFPKLARRLGVSLVSKEATNFFTRVVSENIKMREEKGITRPDFIQAMIDKRNGRGRDDELTVEDITAQAFVFFFGGFETTSGLLSFAVHELAANPEIQGKVHAEIDRVLVSNNEITFERVNGLMYLDAVINETLRMYPIIPITDRECSKRFELPPVLPDAKPYVLKEGSHVWFPIYAIQRDPRYFEKPDCFDPDRFLDDNKKRSDAFNGDAYMPFGAGPRNCIGNRFSMMETKVALFHILAKCRLEVCPKTTIPMELRKRGVFLTAKNGFWLRIVPRHPVTIHIYQFRGEIITYLEQENESKTMLDSWSITAAIVAVLAIAYYQLIWKYKHFERIGIPCYHSIPLLGSFWEAVIQRNNFAEISRKIYNSYPDTKYMGMYDTTTPVLLIRDTELIKAISVKHFEQFPDHRSFQNEATDPLFAKNLFALRGDRWREIRNLLSPAFTSSKMKSMFILMRDCAKEYGDYFASLTGDESTIELKDAFTRYTNDVIATCAFGVEVNSMKDRKNKFYVYGREGTTFGSWASIKFFVTRVLPVSVCTLLRIRLIRKEISDFFIDLVSTTIKTREEKGIVRPDMIQLMMESKGKLGAGKEMSMIDICAQAFVFFFGGFESTSTLMCFAAYEIAVNEDIQRRLQNEIDQVLEERDGEVTYAAVNEMKFLDAIIYEALRMYPVVVATDRVCMKPFELPPNRPGEKPYLLKEGDNVWFPIYAIQRDPQYYPEPDKFDPDRFLNDTKQMINSGLFLTFGIGPRMCIGNRFAMLETKVLLFHLFARCNLVPCSKTTIPMKLNRKGFSMTAENGFWFKIEPRSAKKEEKIAVPGTTMLIDKIPDRYPDN</sequence>
<accession>A0A8B8HAA9</accession>
<dbReference type="InterPro" id="IPR036396">
    <property type="entry name" value="Cyt_P450_sf"/>
</dbReference>
<keyword evidence="5 13" id="KW-0349">Heme</keyword>
<dbReference type="InterPro" id="IPR050476">
    <property type="entry name" value="Insect_CytP450_Detox"/>
</dbReference>
<dbReference type="AlphaFoldDB" id="A0A7M7MTQ2"/>
<evidence type="ECO:0000256" key="7">
    <source>
        <dbReference type="ARBA" id="ARBA00022824"/>
    </source>
</evidence>
<evidence type="ECO:0000256" key="1">
    <source>
        <dbReference type="ARBA" id="ARBA00001971"/>
    </source>
</evidence>
<dbReference type="GO" id="GO:0005789">
    <property type="term" value="C:endoplasmic reticulum membrane"/>
    <property type="evidence" value="ECO:0007669"/>
    <property type="project" value="UniProtKB-SubCell"/>
</dbReference>
<evidence type="ECO:0000256" key="6">
    <source>
        <dbReference type="ARBA" id="ARBA00022723"/>
    </source>
</evidence>
<dbReference type="CDD" id="cd11056">
    <property type="entry name" value="CYP6-like"/>
    <property type="match status" value="2"/>
</dbReference>
<comment type="subcellular location">
    <subcellularLocation>
        <location evidence="3">Endoplasmic reticulum membrane</location>
        <topology evidence="3">Peripheral membrane protein</topology>
    </subcellularLocation>
    <subcellularLocation>
        <location evidence="2">Microsome membrane</location>
        <topology evidence="2">Peripheral membrane protein</topology>
    </subcellularLocation>
</comment>
<feature type="signal peptide" evidence="14">
    <location>
        <begin position="1"/>
        <end position="16"/>
    </location>
</feature>
<comment type="cofactor">
    <cofactor evidence="1 13">
        <name>heme</name>
        <dbReference type="ChEBI" id="CHEBI:30413"/>
    </cofactor>
</comment>
<dbReference type="GO" id="GO:0004497">
    <property type="term" value="F:monooxygenase activity"/>
    <property type="evidence" value="ECO:0007669"/>
    <property type="project" value="UniProtKB-KW"/>
</dbReference>
<reference evidence="15" key="1">
    <citation type="submission" date="2021-01" db="UniProtKB">
        <authorList>
            <consortium name="EnsemblMetazoa"/>
        </authorList>
    </citation>
    <scope>IDENTIFICATION</scope>
    <source>
        <strain evidence="15">DH4</strain>
    </source>
</reference>
<dbReference type="EnsemblMetazoa" id="XM_026445177">
    <property type="protein sequence ID" value="XP_026300962"/>
    <property type="gene ID" value="LOC725621"/>
</dbReference>
<keyword evidence="16" id="KW-1185">Reference proteome</keyword>
<evidence type="ECO:0000256" key="5">
    <source>
        <dbReference type="ARBA" id="ARBA00022617"/>
    </source>
</evidence>
<evidence type="ECO:0000256" key="10">
    <source>
        <dbReference type="ARBA" id="ARBA00023004"/>
    </source>
</evidence>
<evidence type="ECO:0000256" key="8">
    <source>
        <dbReference type="ARBA" id="ARBA00022848"/>
    </source>
</evidence>
<evidence type="ECO:0000256" key="12">
    <source>
        <dbReference type="ARBA" id="ARBA00023136"/>
    </source>
</evidence>
<dbReference type="GeneID" id="725621"/>
<dbReference type="OrthoDB" id="2789670at2759"/>
<dbReference type="GO" id="GO:0020037">
    <property type="term" value="F:heme binding"/>
    <property type="evidence" value="ECO:0007669"/>
    <property type="project" value="InterPro"/>
</dbReference>
<keyword evidence="6 13" id="KW-0479">Metal-binding</keyword>
<dbReference type="InterPro" id="IPR017972">
    <property type="entry name" value="Cyt_P450_CS"/>
</dbReference>
<name>A0A7M7MTQ2_APIME</name>
<evidence type="ECO:0000256" key="9">
    <source>
        <dbReference type="ARBA" id="ARBA00023002"/>
    </source>
</evidence>
<evidence type="ECO:0000256" key="3">
    <source>
        <dbReference type="ARBA" id="ARBA00004406"/>
    </source>
</evidence>